<feature type="non-terminal residue" evidence="1">
    <location>
        <position position="1"/>
    </location>
</feature>
<keyword evidence="2" id="KW-1185">Reference proteome</keyword>
<dbReference type="EMBL" id="CP111022">
    <property type="protein sequence ID" value="WAR18681.1"/>
    <property type="molecule type" value="Genomic_DNA"/>
</dbReference>
<reference evidence="1" key="1">
    <citation type="submission" date="2022-11" db="EMBL/GenBank/DDBJ databases">
        <title>Centuries of genome instability and evolution in soft-shell clam transmissible cancer (bioRxiv).</title>
        <authorList>
            <person name="Hart S.F.M."/>
            <person name="Yonemitsu M.A."/>
            <person name="Giersch R.M."/>
            <person name="Beal B.F."/>
            <person name="Arriagada G."/>
            <person name="Davis B.W."/>
            <person name="Ostrander E.A."/>
            <person name="Goff S.P."/>
            <person name="Metzger M.J."/>
        </authorList>
    </citation>
    <scope>NUCLEOTIDE SEQUENCE</scope>
    <source>
        <strain evidence="1">MELC-2E11</strain>
        <tissue evidence="1">Siphon/mantle</tissue>
    </source>
</reference>
<protein>
    <submittedName>
        <fullName evidence="1">Uncharacterized protein</fullName>
    </submittedName>
</protein>
<name>A0ABY7FD28_MYAAR</name>
<evidence type="ECO:0000313" key="2">
    <source>
        <dbReference type="Proteomes" id="UP001164746"/>
    </source>
</evidence>
<accession>A0ABY7FD28</accession>
<proteinExistence type="predicted"/>
<dbReference type="Proteomes" id="UP001164746">
    <property type="component" value="Chromosome 11"/>
</dbReference>
<sequence length="82" mass="9195">MLFLMFVKDIEQYLPENSDAYAAVIFSDNGGNNNENVNLYYSYELIEKVKSFNYHGIVLSSGVLFMNATQTLADKGLKAMGN</sequence>
<gene>
    <name evidence="1" type="ORF">MAR_000519</name>
</gene>
<evidence type="ECO:0000313" key="1">
    <source>
        <dbReference type="EMBL" id="WAR18681.1"/>
    </source>
</evidence>
<organism evidence="1 2">
    <name type="scientific">Mya arenaria</name>
    <name type="common">Soft-shell clam</name>
    <dbReference type="NCBI Taxonomy" id="6604"/>
    <lineage>
        <taxon>Eukaryota</taxon>
        <taxon>Metazoa</taxon>
        <taxon>Spiralia</taxon>
        <taxon>Lophotrochozoa</taxon>
        <taxon>Mollusca</taxon>
        <taxon>Bivalvia</taxon>
        <taxon>Autobranchia</taxon>
        <taxon>Heteroconchia</taxon>
        <taxon>Euheterodonta</taxon>
        <taxon>Imparidentia</taxon>
        <taxon>Neoheterodontei</taxon>
        <taxon>Myida</taxon>
        <taxon>Myoidea</taxon>
        <taxon>Myidae</taxon>
        <taxon>Mya</taxon>
    </lineage>
</organism>